<reference evidence="1 2" key="1">
    <citation type="submission" date="2015-03" db="EMBL/GenBank/DDBJ databases">
        <title>Caedibacter varicaedens, whole genome shotgun sequence.</title>
        <authorList>
            <person name="Suzuki H."/>
            <person name="Dapper A.L."/>
            <person name="Gibson A.K."/>
            <person name="Jackson C."/>
            <person name="Lee H."/>
            <person name="Pejaver V.R."/>
            <person name="Doak T."/>
            <person name="Lynch M."/>
        </authorList>
    </citation>
    <scope>NUCLEOTIDE SEQUENCE [LARGE SCALE GENOMIC DNA]</scope>
</reference>
<gene>
    <name evidence="1" type="ORF">Cva_01564</name>
</gene>
<accession>A0A0K8MG63</accession>
<keyword evidence="2" id="KW-1185">Reference proteome</keyword>
<dbReference type="EMBL" id="BBVC01000100">
    <property type="protein sequence ID" value="GAO98894.1"/>
    <property type="molecule type" value="Genomic_DNA"/>
</dbReference>
<evidence type="ECO:0000313" key="2">
    <source>
        <dbReference type="Proteomes" id="UP000036771"/>
    </source>
</evidence>
<dbReference type="AlphaFoldDB" id="A0A0K8MG63"/>
<protein>
    <submittedName>
        <fullName evidence="1">Uncharacterized protein</fullName>
    </submittedName>
</protein>
<comment type="caution">
    <text evidence="1">The sequence shown here is derived from an EMBL/GenBank/DDBJ whole genome shotgun (WGS) entry which is preliminary data.</text>
</comment>
<proteinExistence type="predicted"/>
<organism evidence="1 2">
    <name type="scientific">Caedimonas varicaedens</name>
    <dbReference type="NCBI Taxonomy" id="1629334"/>
    <lineage>
        <taxon>Bacteria</taxon>
        <taxon>Pseudomonadati</taxon>
        <taxon>Pseudomonadota</taxon>
        <taxon>Alphaproteobacteria</taxon>
        <taxon>Holosporales</taxon>
        <taxon>Caedimonadaceae</taxon>
        <taxon>Caedimonas</taxon>
    </lineage>
</organism>
<sequence>MFNHSFEFSCQITVRYDDNADHVILPIFIYSFGRGMNHSTEIR</sequence>
<evidence type="ECO:0000313" key="1">
    <source>
        <dbReference type="EMBL" id="GAO98894.1"/>
    </source>
</evidence>
<name>A0A0K8MG63_9PROT</name>
<dbReference type="Proteomes" id="UP000036771">
    <property type="component" value="Unassembled WGS sequence"/>
</dbReference>